<dbReference type="RefSeq" id="WP_097281354.1">
    <property type="nucleotide sequence ID" value="NZ_OCNJ01000014.1"/>
</dbReference>
<dbReference type="InterPro" id="IPR011004">
    <property type="entry name" value="Trimer_LpxA-like_sf"/>
</dbReference>
<dbReference type="AlphaFoldDB" id="A0A286GZ30"/>
<keyword evidence="2" id="KW-1185">Reference proteome</keyword>
<dbReference type="Proteomes" id="UP000219621">
    <property type="component" value="Unassembled WGS sequence"/>
</dbReference>
<evidence type="ECO:0000313" key="2">
    <source>
        <dbReference type="Proteomes" id="UP000219621"/>
    </source>
</evidence>
<dbReference type="SUPFAM" id="SSF51161">
    <property type="entry name" value="Trimeric LpxA-like enzymes"/>
    <property type="match status" value="1"/>
</dbReference>
<reference evidence="1 2" key="1">
    <citation type="submission" date="2017-09" db="EMBL/GenBank/DDBJ databases">
        <authorList>
            <person name="Ehlers B."/>
            <person name="Leendertz F.H."/>
        </authorList>
    </citation>
    <scope>NUCLEOTIDE SEQUENCE [LARGE SCALE GENOMIC DNA]</scope>
    <source>
        <strain evidence="1 2">USBA 140</strain>
    </source>
</reference>
<organism evidence="1 2">
    <name type="scientific">Caenispirillum bisanense</name>
    <dbReference type="NCBI Taxonomy" id="414052"/>
    <lineage>
        <taxon>Bacteria</taxon>
        <taxon>Pseudomonadati</taxon>
        <taxon>Pseudomonadota</taxon>
        <taxon>Alphaproteobacteria</taxon>
        <taxon>Rhodospirillales</taxon>
        <taxon>Novispirillaceae</taxon>
        <taxon>Caenispirillum</taxon>
    </lineage>
</organism>
<evidence type="ECO:0000313" key="1">
    <source>
        <dbReference type="EMBL" id="SOE00757.1"/>
    </source>
</evidence>
<name>A0A286GZ30_9PROT</name>
<gene>
    <name evidence="1" type="ORF">SAMN05421508_11422</name>
</gene>
<dbReference type="GO" id="GO:0016740">
    <property type="term" value="F:transferase activity"/>
    <property type="evidence" value="ECO:0007669"/>
    <property type="project" value="UniProtKB-KW"/>
</dbReference>
<dbReference type="CDD" id="cd03349">
    <property type="entry name" value="LbH_XAT"/>
    <property type="match status" value="1"/>
</dbReference>
<accession>A0A286GZ30</accession>
<dbReference type="OrthoDB" id="9815592at2"/>
<proteinExistence type="predicted"/>
<dbReference type="PANTHER" id="PTHR23416">
    <property type="entry name" value="SIALIC ACID SYNTHASE-RELATED"/>
    <property type="match status" value="1"/>
</dbReference>
<dbReference type="InterPro" id="IPR051159">
    <property type="entry name" value="Hexapeptide_acetyltransf"/>
</dbReference>
<sequence>MSLASRLVERIRLRLLLRDEYESETLRRYFRDRWNIDVGLYSYGCFDRWRIPVNTTIGRYCSFARTARIVDANHPSDALTTHPFLYERQFGLVPQDTMNPPPVTVEDDVWMGANVVVTPGCKHIGRGAIIGAGAVVTRDVPAYAIVVGNPARVLRYRFEPDMIAAIEDSRWWEMSKRELGELIRTNPDVVFRPTLERLASRPRQRAA</sequence>
<keyword evidence="1" id="KW-0808">Transferase</keyword>
<protein>
    <submittedName>
        <fullName evidence="1">Transferase hexapeptide (Six repeat-containing protein)</fullName>
    </submittedName>
</protein>
<dbReference type="EMBL" id="OCNJ01000014">
    <property type="protein sequence ID" value="SOE00757.1"/>
    <property type="molecule type" value="Genomic_DNA"/>
</dbReference>
<dbReference type="Gene3D" id="2.160.10.10">
    <property type="entry name" value="Hexapeptide repeat proteins"/>
    <property type="match status" value="1"/>
</dbReference>